<reference evidence="2 3" key="1">
    <citation type="submission" date="2020-02" db="EMBL/GenBank/DDBJ databases">
        <title>Genome sequencing for Kineobactrum sp. M2.</title>
        <authorList>
            <person name="Park S.-J."/>
        </authorList>
    </citation>
    <scope>NUCLEOTIDE SEQUENCE [LARGE SCALE GENOMIC DNA]</scope>
    <source>
        <strain evidence="2 3">M2</strain>
    </source>
</reference>
<keyword evidence="1" id="KW-0472">Membrane</keyword>
<dbReference type="Pfam" id="PF07963">
    <property type="entry name" value="N_methyl"/>
    <property type="match status" value="1"/>
</dbReference>
<dbReference type="InterPro" id="IPR012902">
    <property type="entry name" value="N_methyl_site"/>
</dbReference>
<dbReference type="AlphaFoldDB" id="A0A6C0TY75"/>
<dbReference type="GO" id="GO:0043683">
    <property type="term" value="P:type IV pilus assembly"/>
    <property type="evidence" value="ECO:0007669"/>
    <property type="project" value="InterPro"/>
</dbReference>
<protein>
    <submittedName>
        <fullName evidence="2">Prepilin-type N-terminal cleavage/methylation domain-containing protein</fullName>
    </submittedName>
</protein>
<dbReference type="Pfam" id="PF16074">
    <property type="entry name" value="PilW"/>
    <property type="match status" value="1"/>
</dbReference>
<keyword evidence="1" id="KW-1133">Transmembrane helix</keyword>
<dbReference type="RefSeq" id="WP_163494030.1">
    <property type="nucleotide sequence ID" value="NZ_CP048711.1"/>
</dbReference>
<accession>A0A6C0TY75</accession>
<evidence type="ECO:0000313" key="2">
    <source>
        <dbReference type="EMBL" id="QIB64780.1"/>
    </source>
</evidence>
<evidence type="ECO:0000256" key="1">
    <source>
        <dbReference type="SAM" id="Phobius"/>
    </source>
</evidence>
<gene>
    <name evidence="2" type="ORF">G3T16_04640</name>
</gene>
<dbReference type="InterPro" id="IPR032092">
    <property type="entry name" value="PilW"/>
</dbReference>
<keyword evidence="1" id="KW-0812">Transmembrane</keyword>
<keyword evidence="3" id="KW-1185">Reference proteome</keyword>
<organism evidence="2 3">
    <name type="scientific">Kineobactrum salinum</name>
    <dbReference type="NCBI Taxonomy" id="2708301"/>
    <lineage>
        <taxon>Bacteria</taxon>
        <taxon>Pseudomonadati</taxon>
        <taxon>Pseudomonadota</taxon>
        <taxon>Gammaproteobacteria</taxon>
        <taxon>Cellvibrionales</taxon>
        <taxon>Halieaceae</taxon>
        <taxon>Kineobactrum</taxon>
    </lineage>
</organism>
<feature type="transmembrane region" description="Helical" evidence="1">
    <location>
        <begin position="12"/>
        <end position="37"/>
    </location>
</feature>
<dbReference type="EMBL" id="CP048711">
    <property type="protein sequence ID" value="QIB64780.1"/>
    <property type="molecule type" value="Genomic_DNA"/>
</dbReference>
<sequence>MKTVVLQPRGFSLIEFMVAMVLGLILIGGAVSVYLAAKRSYTEVEQVADLAEHGRFAMFTLNESLRHAGFAGAANPQDIRTDDSLGTIVDDCDSPAAAAEVANYLWAVTATGGEAFGCIKDARPDTDVLVIKHVLPRPLYDADPEDLSAVRDGTISFPDALDDKEIYVIANSERGLLLDGADAAPDVREGNEFALGVAWPYRVQIYYVRELTIPTLSRRVLHWDAGAGAMAMTTEDLVPGVENMRVRFGLDSNSDGELDTYTDLTGATGNWQDVEALELFLLLRSATEDAQHSDTKTYQLGDVAVTPADDPDEYVPTARRVMVHNTISLRNPKLMIRGGR</sequence>
<name>A0A6C0TY75_9GAMM</name>
<dbReference type="KEGG" id="kim:G3T16_04640"/>
<dbReference type="Proteomes" id="UP000477680">
    <property type="component" value="Chromosome"/>
</dbReference>
<evidence type="ECO:0000313" key="3">
    <source>
        <dbReference type="Proteomes" id="UP000477680"/>
    </source>
</evidence>
<dbReference type="PROSITE" id="PS00409">
    <property type="entry name" value="PROKAR_NTER_METHYL"/>
    <property type="match status" value="1"/>
</dbReference>
<proteinExistence type="predicted"/>
<dbReference type="NCBIfam" id="TIGR02532">
    <property type="entry name" value="IV_pilin_GFxxxE"/>
    <property type="match status" value="1"/>
</dbReference>